<keyword evidence="2" id="KW-0106">Calcium</keyword>
<evidence type="ECO:0000259" key="4">
    <source>
        <dbReference type="Pfam" id="PF05567"/>
    </source>
</evidence>
<feature type="compositionally biased region" description="Pro residues" evidence="3">
    <location>
        <begin position="982"/>
        <end position="992"/>
    </location>
</feature>
<reference evidence="5 6" key="1">
    <citation type="submission" date="2021-05" db="EMBL/GenBank/DDBJ databases">
        <title>Draft genomes of bacteria isolated from model marine particles.</title>
        <authorList>
            <person name="Datta M.S."/>
            <person name="Schwartzman J.A."/>
            <person name="Enke T.N."/>
            <person name="Saavedra J."/>
            <person name="Cermak N."/>
            <person name="Cordero O.X."/>
        </authorList>
    </citation>
    <scope>NUCLEOTIDE SEQUENCE [LARGE SCALE GENOMIC DNA]</scope>
    <source>
        <strain evidence="5 6">D2M19</strain>
    </source>
</reference>
<evidence type="ECO:0000256" key="2">
    <source>
        <dbReference type="ARBA" id="ARBA00022837"/>
    </source>
</evidence>
<protein>
    <recommendedName>
        <fullName evidence="4">PilY1 beta-propeller domain-containing protein</fullName>
    </recommendedName>
</protein>
<feature type="region of interest" description="Disordered" evidence="3">
    <location>
        <begin position="973"/>
        <end position="1011"/>
    </location>
</feature>
<dbReference type="InterPro" id="IPR008707">
    <property type="entry name" value="B-propeller_PilY1"/>
</dbReference>
<proteinExistence type="predicted"/>
<organism evidence="5 6">
    <name type="scientific">Marinobacter salexigens</name>
    <dbReference type="NCBI Taxonomy" id="1925763"/>
    <lineage>
        <taxon>Bacteria</taxon>
        <taxon>Pseudomonadati</taxon>
        <taxon>Pseudomonadota</taxon>
        <taxon>Gammaproteobacteria</taxon>
        <taxon>Pseudomonadales</taxon>
        <taxon>Marinobacteraceae</taxon>
        <taxon>Marinobacter</taxon>
    </lineage>
</organism>
<dbReference type="Proteomes" id="UP000753376">
    <property type="component" value="Unassembled WGS sequence"/>
</dbReference>
<evidence type="ECO:0000256" key="3">
    <source>
        <dbReference type="SAM" id="MobiDB-lite"/>
    </source>
</evidence>
<evidence type="ECO:0000313" key="6">
    <source>
        <dbReference type="Proteomes" id="UP000753376"/>
    </source>
</evidence>
<keyword evidence="1" id="KW-0479">Metal-binding</keyword>
<sequence length="1011" mass="107893">MQFDSSLLPNCDSNPRQNACYTPVSMNIASAEAKQNFANWFSYYSTRDLAAKSGITEAFFDLPENIRIGYGAINVNNNTIDGVNTDTLVSGVRAYDATRREQFLTWLQNKNVSGGTPLRTALKDVGRYYSRSDNRGPWGERPGYNDNSDHIECRQSFAILMSDGTWNGANPSVGNSDNTDGASIPNHTPGGSGFAYSPQAPFSDNHSNTLADVAMEYWKKDLRTNLDNKVPVTSSDPAFWQHMTTFTIGLGVAGSVSEEDALAALASGSTINWPNPSTASAKIDDLLHAAINGRGGYASAQNPADFTAKIQGFLGDVIARSETSASAAAVSSAVLRTESMGFFAGFRSDDWSGTLTAFNFSTGAEVWDAEDILASTLPSARKLVTHTGSQGVELEFASAGDLSNLSTAQQNALNADPTLNNSQDNLGHNRLAWLHGDNTAHATFRNREVTESGGAKVLRLMGDVVNANPQLAGKTNYGFSRLGGTEGSSYSAFRSTTSYQSRIDALYVPANDGILHAFNSETGAELFGYIPSELLLPAGSNSHARISGLMSPNYTHKYFMDGTPRIQDAYIEKNGTKQWRTVLLGAMGAGGKTIFALDITDPGSFSPANDVLWEFSHPNLGSGVTDPNISRLENGKWVALFGNGYNGASNKSSLFVVDLETGALIKELDTGAGSTANPNGLAEVGTTSFPHADAITRYGYAGDLLGNLWRFNLKGDPSGWSVEKLLTAQSPAGNSQPITVAPRLAINPDNREELVVAFGTGSFMRSGDEGDFDVQSLYAIYDNLSVSNLNRSDLLQQTITQQKSVTVDKASGTGTNNFTVRDTSNNELTTEKGWYLDLIHGTNNVGERVISRASFPFGVDPDRIRFTTMIPDKDPCGSGRTGFIMDLKLTSGAPSENPVFDLNSDGIFDDGDLIDDFLGGATLDPITGEPIDPITGDPITDPTGAPSGIQVGYGGEIRTIATQEGDAEILIPGLDPTQLFPDPEPGTSPDPGGPGLLSGGNLGRQTWEQVR</sequence>
<keyword evidence="6" id="KW-1185">Reference proteome</keyword>
<accession>A0ABS6A7P5</accession>
<dbReference type="EMBL" id="JAHKPV010000015">
    <property type="protein sequence ID" value="MBU2874136.1"/>
    <property type="molecule type" value="Genomic_DNA"/>
</dbReference>
<feature type="region of interest" description="Disordered" evidence="3">
    <location>
        <begin position="169"/>
        <end position="200"/>
    </location>
</feature>
<name>A0ABS6A7P5_9GAMM</name>
<gene>
    <name evidence="5" type="ORF">KO508_08970</name>
</gene>
<dbReference type="Pfam" id="PF05567">
    <property type="entry name" value="T4P_PilY1"/>
    <property type="match status" value="1"/>
</dbReference>
<feature type="domain" description="PilY1 beta-propeller" evidence="4">
    <location>
        <begin position="461"/>
        <end position="806"/>
    </location>
</feature>
<feature type="compositionally biased region" description="Gly residues" evidence="3">
    <location>
        <begin position="993"/>
        <end position="1002"/>
    </location>
</feature>
<evidence type="ECO:0000313" key="5">
    <source>
        <dbReference type="EMBL" id="MBU2874136.1"/>
    </source>
</evidence>
<evidence type="ECO:0000256" key="1">
    <source>
        <dbReference type="ARBA" id="ARBA00022723"/>
    </source>
</evidence>
<dbReference type="RefSeq" id="WP_216007987.1">
    <property type="nucleotide sequence ID" value="NZ_JAHKPV010000015.1"/>
</dbReference>
<comment type="caution">
    <text evidence="5">The sequence shown here is derived from an EMBL/GenBank/DDBJ whole genome shotgun (WGS) entry which is preliminary data.</text>
</comment>
<feature type="compositionally biased region" description="Polar residues" evidence="3">
    <location>
        <begin position="169"/>
        <end position="181"/>
    </location>
</feature>